<dbReference type="EMBL" id="VJOO01000002">
    <property type="protein sequence ID" value="TSE38157.1"/>
    <property type="molecule type" value="Genomic_DNA"/>
</dbReference>
<evidence type="ECO:0000313" key="3">
    <source>
        <dbReference type="Proteomes" id="UP000316388"/>
    </source>
</evidence>
<sequence>MVMPAAGPVIVTVVMGMGMAVSMAMPMVITARFAVRMIVPVVVGMPMVMVAAAAGVVMRVGRMARCRCCGHFGRGQCLHVEAQGPDFLGNVACSISATCAARQRQRLICKINLYI</sequence>
<reference evidence="2 3" key="1">
    <citation type="submission" date="2019-07" db="EMBL/GenBank/DDBJ databases">
        <title>Tepidimonas fonticaldi AT-A2 draft genome.</title>
        <authorList>
            <person name="Da Costa M.S."/>
            <person name="Froufe H.J.C."/>
            <person name="Egas C."/>
            <person name="Albuquerque L."/>
        </authorList>
    </citation>
    <scope>NUCLEOTIDE SEQUENCE [LARGE SCALE GENOMIC DNA]</scope>
    <source>
        <strain evidence="2 3">AT-A2</strain>
    </source>
</reference>
<dbReference type="AlphaFoldDB" id="A0A554XQR8"/>
<evidence type="ECO:0000313" key="2">
    <source>
        <dbReference type="EMBL" id="TSE38157.1"/>
    </source>
</evidence>
<keyword evidence="1" id="KW-0472">Membrane</keyword>
<proteinExistence type="predicted"/>
<keyword evidence="1" id="KW-0812">Transmembrane</keyword>
<evidence type="ECO:0000256" key="1">
    <source>
        <dbReference type="SAM" id="Phobius"/>
    </source>
</evidence>
<gene>
    <name evidence="2" type="ORF">Tfont_00419</name>
</gene>
<organism evidence="2 3">
    <name type="scientific">Tepidimonas fonticaldi</name>
    <dbReference type="NCBI Taxonomy" id="1101373"/>
    <lineage>
        <taxon>Bacteria</taxon>
        <taxon>Pseudomonadati</taxon>
        <taxon>Pseudomonadota</taxon>
        <taxon>Betaproteobacteria</taxon>
        <taxon>Burkholderiales</taxon>
        <taxon>Tepidimonas</taxon>
    </lineage>
</organism>
<keyword evidence="1" id="KW-1133">Transmembrane helix</keyword>
<feature type="transmembrane region" description="Helical" evidence="1">
    <location>
        <begin position="6"/>
        <end position="25"/>
    </location>
</feature>
<name>A0A554XQR8_9BURK</name>
<protein>
    <submittedName>
        <fullName evidence="2">Uncharacterized protein</fullName>
    </submittedName>
</protein>
<dbReference type="Proteomes" id="UP000316388">
    <property type="component" value="Unassembled WGS sequence"/>
</dbReference>
<feature type="transmembrane region" description="Helical" evidence="1">
    <location>
        <begin position="37"/>
        <end position="58"/>
    </location>
</feature>
<comment type="caution">
    <text evidence="2">The sequence shown here is derived from an EMBL/GenBank/DDBJ whole genome shotgun (WGS) entry which is preliminary data.</text>
</comment>
<accession>A0A554XQR8</accession>